<gene>
    <name evidence="2" type="ORF">PIB30_038161</name>
</gene>
<accession>A0ABU6XFS2</accession>
<comment type="caution">
    <text evidence="2">The sequence shown here is derived from an EMBL/GenBank/DDBJ whole genome shotgun (WGS) entry which is preliminary data.</text>
</comment>
<proteinExistence type="predicted"/>
<protein>
    <submittedName>
        <fullName evidence="2">Uncharacterized protein</fullName>
    </submittedName>
</protein>
<feature type="region of interest" description="Disordered" evidence="1">
    <location>
        <begin position="233"/>
        <end position="264"/>
    </location>
</feature>
<evidence type="ECO:0000313" key="2">
    <source>
        <dbReference type="EMBL" id="MED6195473.1"/>
    </source>
</evidence>
<organism evidence="2 3">
    <name type="scientific">Stylosanthes scabra</name>
    <dbReference type="NCBI Taxonomy" id="79078"/>
    <lineage>
        <taxon>Eukaryota</taxon>
        <taxon>Viridiplantae</taxon>
        <taxon>Streptophyta</taxon>
        <taxon>Embryophyta</taxon>
        <taxon>Tracheophyta</taxon>
        <taxon>Spermatophyta</taxon>
        <taxon>Magnoliopsida</taxon>
        <taxon>eudicotyledons</taxon>
        <taxon>Gunneridae</taxon>
        <taxon>Pentapetalae</taxon>
        <taxon>rosids</taxon>
        <taxon>fabids</taxon>
        <taxon>Fabales</taxon>
        <taxon>Fabaceae</taxon>
        <taxon>Papilionoideae</taxon>
        <taxon>50 kb inversion clade</taxon>
        <taxon>dalbergioids sensu lato</taxon>
        <taxon>Dalbergieae</taxon>
        <taxon>Pterocarpus clade</taxon>
        <taxon>Stylosanthes</taxon>
    </lineage>
</organism>
<reference evidence="2 3" key="1">
    <citation type="journal article" date="2023" name="Plants (Basel)">
        <title>Bridging the Gap: Combining Genomics and Transcriptomics Approaches to Understand Stylosanthes scabra, an Orphan Legume from the Brazilian Caatinga.</title>
        <authorList>
            <person name="Ferreira-Neto J.R.C."/>
            <person name="da Silva M.D."/>
            <person name="Binneck E."/>
            <person name="de Melo N.F."/>
            <person name="da Silva R.H."/>
            <person name="de Melo A.L.T.M."/>
            <person name="Pandolfi V."/>
            <person name="Bustamante F.O."/>
            <person name="Brasileiro-Vidal A.C."/>
            <person name="Benko-Iseppon A.M."/>
        </authorList>
    </citation>
    <scope>NUCLEOTIDE SEQUENCE [LARGE SCALE GENOMIC DNA]</scope>
    <source>
        <tissue evidence="2">Leaves</tissue>
    </source>
</reference>
<name>A0ABU6XFS2_9FABA</name>
<sequence>MPIYHDYHGDSKSSSISTWDQIQISLKFLLPSYEPILCVSPLVSSLLSDPICTDFKQIVTLHEIQDEEYSDVEIQENSAIPDAEIPEISLNLETAISIHTQQQAEISTPEMQASTMDSTNQNSKIHPAPPTIIDNIHQQNSEIQCQNQIQIQKLHNQAKSDFNFQKINNYSTNQEEEWNSASSDHRSITNLDSKTKIAVKTMYSPSLTDQKQEEDAVLNEMHICYEFDDQSTTVAVNQPPPKPPDPSLHSSTEDDASVRGKCTSSSVAARTTTATVADGGLWARQLRRFVSLTSSPLLAAVFPWNRGDDGEEQSHDGWQWSTASNKIATTAEGSAEVGASAQAKQGATKLRASGCVGFVDGRATWMNGETPFHSWRRFSLGTAKMSREQPSVKLTKCKG</sequence>
<keyword evidence="3" id="KW-1185">Reference proteome</keyword>
<evidence type="ECO:0000313" key="3">
    <source>
        <dbReference type="Proteomes" id="UP001341840"/>
    </source>
</evidence>
<dbReference type="EMBL" id="JASCZI010211644">
    <property type="protein sequence ID" value="MED6195473.1"/>
    <property type="molecule type" value="Genomic_DNA"/>
</dbReference>
<evidence type="ECO:0000256" key="1">
    <source>
        <dbReference type="SAM" id="MobiDB-lite"/>
    </source>
</evidence>
<dbReference type="Proteomes" id="UP001341840">
    <property type="component" value="Unassembled WGS sequence"/>
</dbReference>